<evidence type="ECO:0000313" key="2">
    <source>
        <dbReference type="Proteomes" id="UP000007575"/>
    </source>
</evidence>
<dbReference type="HOGENOM" id="CLU_3433003_0_0_0"/>
<reference evidence="1 2" key="1">
    <citation type="journal article" date="2012" name="PLoS ONE">
        <title>Genome sequence and transcriptome analysis of the radioresistant bacterium Deinococcus gobiensis: insights into the extreme environmental adaptations.</title>
        <authorList>
            <person name="Yuan M."/>
            <person name="Chen M."/>
            <person name="Zhang W."/>
            <person name="Lu W."/>
            <person name="Wang J."/>
            <person name="Yang M."/>
            <person name="Zhao P."/>
            <person name="Tang R."/>
            <person name="Li X."/>
            <person name="Hao Y."/>
            <person name="Zhou Z."/>
            <person name="Zhan Y."/>
            <person name="Yu H."/>
            <person name="Teng C."/>
            <person name="Yan Y."/>
            <person name="Ping S."/>
            <person name="Wang Y."/>
            <person name="Lin M."/>
        </authorList>
    </citation>
    <scope>NUCLEOTIDE SEQUENCE [LARGE SCALE GENOMIC DNA]</scope>
    <source>
        <strain evidence="1 2">I-0</strain>
    </source>
</reference>
<gene>
    <name evidence="1" type="ordered locus">DGo_CA2366</name>
</gene>
<dbReference type="EMBL" id="CP002191">
    <property type="protein sequence ID" value="AFD26293.1"/>
    <property type="molecule type" value="Genomic_DNA"/>
</dbReference>
<organism evidence="1 2">
    <name type="scientific">Deinococcus gobiensis (strain DSM 21396 / JCM 16679 / CGMCC 1.7299 / I-0)</name>
    <dbReference type="NCBI Taxonomy" id="745776"/>
    <lineage>
        <taxon>Bacteria</taxon>
        <taxon>Thermotogati</taxon>
        <taxon>Deinococcota</taxon>
        <taxon>Deinococci</taxon>
        <taxon>Deinococcales</taxon>
        <taxon>Deinococcaceae</taxon>
        <taxon>Deinococcus</taxon>
    </lineage>
</organism>
<accession>H8GZY1</accession>
<evidence type="ECO:0000313" key="1">
    <source>
        <dbReference type="EMBL" id="AFD26293.1"/>
    </source>
</evidence>
<sequence>MGGVNPPSLSRRPARR</sequence>
<dbReference type="Proteomes" id="UP000007575">
    <property type="component" value="Chromosome"/>
</dbReference>
<keyword evidence="2" id="KW-1185">Reference proteome</keyword>
<dbReference type="KEGG" id="dgo:DGo_CA2366"/>
<dbReference type="AlphaFoldDB" id="H8GZY1"/>
<protein>
    <submittedName>
        <fullName evidence="1">Uncharacterized protein</fullName>
    </submittedName>
</protein>
<proteinExistence type="predicted"/>
<name>H8GZY1_DEIGI</name>